<gene>
    <name evidence="14" type="ORF">PGUG_04812</name>
</gene>
<dbReference type="HOGENOM" id="CLU_029048_0_0_1"/>
<keyword evidence="15" id="KW-1185">Reference proteome</keyword>
<dbReference type="AlphaFoldDB" id="A5DNG1"/>
<dbReference type="OrthoDB" id="10252502at2759"/>
<feature type="signal peptide" evidence="13">
    <location>
        <begin position="1"/>
        <end position="26"/>
    </location>
</feature>
<feature type="chain" id="PRO_5002681139" description="GPI mannosyltransferase 2" evidence="13">
    <location>
        <begin position="27"/>
        <end position="419"/>
    </location>
</feature>
<dbReference type="FunCoup" id="A5DNG1">
    <property type="interactions" value="302"/>
</dbReference>
<sequence length="419" mass="47366">MWGPILPFIVVKWIQLTIMWLCPVRFDTSSDLVLAKYVSDQAEFVSGWPSPVRPLVNCFVNSVLKKLVAWDIVYFSDLFVHDIEFEHLFVFCPLWWRWVKYMPPASNNFYTKLFASVIYANGFHLVSCISMYYLAETTFGKISMFRSRAKSIALASSLAYVISPAGIFLTAPYSESFCNVLVITGLWFREAGLGKNPVLSSFNNLTSVILYLVSGSLIAISFGVRANSVLFGLFYLYDLQNAWKNSLFTDCTLTIAAGGQLAVAIVVSTWYPYSVFCPNRGEWCNSWFPSLFSYAQSRYWGTGFLAYWTPNNIPNFAFAAPTIIIAFWASRYFLLDYPSNRLLPHIATTLALCMGAILFWHVQIITRIGSVLPLPYMYIGCLATSPSQIQNSWAKYIAVFSLSWIFLQTGLFAGFLPPA</sequence>
<dbReference type="UniPathway" id="UPA00196"/>
<feature type="transmembrane region" description="Helical" evidence="12">
    <location>
        <begin position="113"/>
        <end position="134"/>
    </location>
</feature>
<evidence type="ECO:0000256" key="2">
    <source>
        <dbReference type="ARBA" id="ARBA00004687"/>
    </source>
</evidence>
<keyword evidence="10 12" id="KW-1133">Transmembrane helix</keyword>
<dbReference type="Proteomes" id="UP000001997">
    <property type="component" value="Unassembled WGS sequence"/>
</dbReference>
<keyword evidence="5 12" id="KW-0337">GPI-anchor biosynthesis</keyword>
<dbReference type="GeneID" id="5124653"/>
<dbReference type="InParanoid" id="A5DNG1"/>
<dbReference type="GO" id="GO:0005789">
    <property type="term" value="C:endoplasmic reticulum membrane"/>
    <property type="evidence" value="ECO:0007669"/>
    <property type="project" value="UniProtKB-SubCell"/>
</dbReference>
<comment type="similarity">
    <text evidence="3 12">Belongs to the PIGV family.</text>
</comment>
<evidence type="ECO:0000256" key="13">
    <source>
        <dbReference type="SAM" id="SignalP"/>
    </source>
</evidence>
<dbReference type="RefSeq" id="XP_001482857.2">
    <property type="nucleotide sequence ID" value="XM_001482807.1"/>
</dbReference>
<keyword evidence="13" id="KW-0732">Signal</keyword>
<dbReference type="GO" id="GO:0120097">
    <property type="term" value="C:glycosylphosphatidylinositol-mannosyltransferase II complex"/>
    <property type="evidence" value="ECO:0007669"/>
    <property type="project" value="EnsemblFungi"/>
</dbReference>
<feature type="transmembrane region" description="Helical" evidence="12">
    <location>
        <begin position="316"/>
        <end position="335"/>
    </location>
</feature>
<dbReference type="OMA" id="CEWTLPS"/>
<reference evidence="14 15" key="1">
    <citation type="journal article" date="2009" name="Nature">
        <title>Evolution of pathogenicity and sexual reproduction in eight Candida genomes.</title>
        <authorList>
            <person name="Butler G."/>
            <person name="Rasmussen M.D."/>
            <person name="Lin M.F."/>
            <person name="Santos M.A."/>
            <person name="Sakthikumar S."/>
            <person name="Munro C.A."/>
            <person name="Rheinbay E."/>
            <person name="Grabherr M."/>
            <person name="Forche A."/>
            <person name="Reedy J.L."/>
            <person name="Agrafioti I."/>
            <person name="Arnaud M.B."/>
            <person name="Bates S."/>
            <person name="Brown A.J."/>
            <person name="Brunke S."/>
            <person name="Costanzo M.C."/>
            <person name="Fitzpatrick D.A."/>
            <person name="de Groot P.W."/>
            <person name="Harris D."/>
            <person name="Hoyer L.L."/>
            <person name="Hube B."/>
            <person name="Klis F.M."/>
            <person name="Kodira C."/>
            <person name="Lennard N."/>
            <person name="Logue M.E."/>
            <person name="Martin R."/>
            <person name="Neiman A.M."/>
            <person name="Nikolaou E."/>
            <person name="Quail M.A."/>
            <person name="Quinn J."/>
            <person name="Santos M.C."/>
            <person name="Schmitzberger F.F."/>
            <person name="Sherlock G."/>
            <person name="Shah P."/>
            <person name="Silverstein K.A."/>
            <person name="Skrzypek M.S."/>
            <person name="Soll D."/>
            <person name="Staggs R."/>
            <person name="Stansfield I."/>
            <person name="Stumpf M.P."/>
            <person name="Sudbery P.E."/>
            <person name="Srikantha T."/>
            <person name="Zeng Q."/>
            <person name="Berman J."/>
            <person name="Berriman M."/>
            <person name="Heitman J."/>
            <person name="Gow N.A."/>
            <person name="Lorenz M.C."/>
            <person name="Birren B.W."/>
            <person name="Kellis M."/>
            <person name="Cuomo C.A."/>
        </authorList>
    </citation>
    <scope>NUCLEOTIDE SEQUENCE [LARGE SCALE GENOMIC DNA]</scope>
    <source>
        <strain evidence="15">ATCC 6260 / CBS 566 / DSM 6381 / JCM 1539 / NBRC 10279 / NRRL Y-324</strain>
    </source>
</reference>
<feature type="transmembrane region" description="Helical" evidence="12">
    <location>
        <begin position="155"/>
        <end position="188"/>
    </location>
</feature>
<organism evidence="14 15">
    <name type="scientific">Meyerozyma guilliermondii (strain ATCC 6260 / CBS 566 / DSM 6381 / JCM 1539 / NBRC 10279 / NRRL Y-324)</name>
    <name type="common">Yeast</name>
    <name type="synonym">Candida guilliermondii</name>
    <dbReference type="NCBI Taxonomy" id="294746"/>
    <lineage>
        <taxon>Eukaryota</taxon>
        <taxon>Fungi</taxon>
        <taxon>Dikarya</taxon>
        <taxon>Ascomycota</taxon>
        <taxon>Saccharomycotina</taxon>
        <taxon>Pichiomycetes</taxon>
        <taxon>Debaryomycetaceae</taxon>
        <taxon>Meyerozyma</taxon>
    </lineage>
</organism>
<protein>
    <recommendedName>
        <fullName evidence="4 12">GPI mannosyltransferase 2</fullName>
        <ecNumber evidence="12">2.4.1.-</ecNumber>
    </recommendedName>
</protein>
<keyword evidence="7 12" id="KW-0808">Transferase</keyword>
<dbReference type="KEGG" id="pgu:PGUG_04812"/>
<dbReference type="InterPro" id="IPR007315">
    <property type="entry name" value="PIG-V/Gpi18"/>
</dbReference>
<keyword evidence="9 12" id="KW-0256">Endoplasmic reticulum</keyword>
<keyword evidence="11 12" id="KW-0472">Membrane</keyword>
<dbReference type="GO" id="GO:0120563">
    <property type="term" value="F:dol-P-Man:Man(1)GlcN-acyl-PI alpha-1,6-mannosyltransferase activity"/>
    <property type="evidence" value="ECO:0007669"/>
    <property type="project" value="EnsemblFungi"/>
</dbReference>
<dbReference type="STRING" id="294746.A5DNG1"/>
<evidence type="ECO:0000256" key="1">
    <source>
        <dbReference type="ARBA" id="ARBA00004477"/>
    </source>
</evidence>
<feature type="transmembrane region" description="Helical" evidence="12">
    <location>
        <begin position="208"/>
        <end position="235"/>
    </location>
</feature>
<evidence type="ECO:0000313" key="14">
    <source>
        <dbReference type="EMBL" id="EDK40714.2"/>
    </source>
</evidence>
<keyword evidence="6 12" id="KW-0328">Glycosyltransferase</keyword>
<dbReference type="VEuPathDB" id="FungiDB:PGUG_04812"/>
<feature type="transmembrane region" description="Helical" evidence="12">
    <location>
        <begin position="247"/>
        <end position="271"/>
    </location>
</feature>
<evidence type="ECO:0000256" key="3">
    <source>
        <dbReference type="ARBA" id="ARBA00008698"/>
    </source>
</evidence>
<keyword evidence="8 12" id="KW-0812">Transmembrane</keyword>
<evidence type="ECO:0000256" key="7">
    <source>
        <dbReference type="ARBA" id="ARBA00022679"/>
    </source>
</evidence>
<evidence type="ECO:0000256" key="12">
    <source>
        <dbReference type="RuleBase" id="RU363112"/>
    </source>
</evidence>
<comment type="function">
    <text evidence="12">Mannosyltransferase involved in glycosylphosphatidylinositol-anchor biosynthesis.</text>
</comment>
<dbReference type="PANTHER" id="PTHR12468">
    <property type="entry name" value="GPI MANNOSYLTRANSFERASE 2"/>
    <property type="match status" value="1"/>
</dbReference>
<feature type="transmembrane region" description="Helical" evidence="12">
    <location>
        <begin position="396"/>
        <end position="416"/>
    </location>
</feature>
<evidence type="ECO:0000256" key="4">
    <source>
        <dbReference type="ARBA" id="ARBA00013795"/>
    </source>
</evidence>
<dbReference type="eggNOG" id="KOG2647">
    <property type="taxonomic scope" value="Eukaryota"/>
</dbReference>
<comment type="pathway">
    <text evidence="2 12">Glycolipid biosynthesis; glycosylphosphatidylinositol-anchor biosynthesis.</text>
</comment>
<comment type="caution">
    <text evidence="12">Lacks conserved residue(s) required for the propagation of feature annotation.</text>
</comment>
<dbReference type="EMBL" id="CH408160">
    <property type="protein sequence ID" value="EDK40714.2"/>
    <property type="molecule type" value="Genomic_DNA"/>
</dbReference>
<dbReference type="PANTHER" id="PTHR12468:SF2">
    <property type="entry name" value="GPI MANNOSYLTRANSFERASE 2"/>
    <property type="match status" value="1"/>
</dbReference>
<dbReference type="GO" id="GO:0006506">
    <property type="term" value="P:GPI anchor biosynthetic process"/>
    <property type="evidence" value="ECO:0007669"/>
    <property type="project" value="UniProtKB-UniPathway"/>
</dbReference>
<evidence type="ECO:0000256" key="11">
    <source>
        <dbReference type="ARBA" id="ARBA00023136"/>
    </source>
</evidence>
<proteinExistence type="inferred from homology"/>
<evidence type="ECO:0000256" key="6">
    <source>
        <dbReference type="ARBA" id="ARBA00022676"/>
    </source>
</evidence>
<accession>A5DNG1</accession>
<evidence type="ECO:0000256" key="10">
    <source>
        <dbReference type="ARBA" id="ARBA00022989"/>
    </source>
</evidence>
<evidence type="ECO:0000256" key="5">
    <source>
        <dbReference type="ARBA" id="ARBA00022502"/>
    </source>
</evidence>
<dbReference type="EC" id="2.4.1.-" evidence="12"/>
<evidence type="ECO:0000256" key="9">
    <source>
        <dbReference type="ARBA" id="ARBA00022824"/>
    </source>
</evidence>
<dbReference type="Pfam" id="PF04188">
    <property type="entry name" value="Mannosyl_trans2"/>
    <property type="match status" value="1"/>
</dbReference>
<feature type="transmembrane region" description="Helical" evidence="12">
    <location>
        <begin position="342"/>
        <end position="362"/>
    </location>
</feature>
<evidence type="ECO:0000256" key="8">
    <source>
        <dbReference type="ARBA" id="ARBA00022692"/>
    </source>
</evidence>
<name>A5DNG1_PICGU</name>
<evidence type="ECO:0000313" key="15">
    <source>
        <dbReference type="Proteomes" id="UP000001997"/>
    </source>
</evidence>
<comment type="subcellular location">
    <subcellularLocation>
        <location evidence="1 12">Endoplasmic reticulum membrane</location>
        <topology evidence="1 12">Multi-pass membrane protein</topology>
    </subcellularLocation>
</comment>